<dbReference type="PANTHER" id="PTHR11895">
    <property type="entry name" value="TRANSAMIDASE"/>
    <property type="match status" value="1"/>
</dbReference>
<dbReference type="Gene3D" id="3.90.1300.10">
    <property type="entry name" value="Amidase signature (AS) domain"/>
    <property type="match status" value="1"/>
</dbReference>
<evidence type="ECO:0000313" key="2">
    <source>
        <dbReference type="Ensembl" id="ENSCSAVP00000012750.1"/>
    </source>
</evidence>
<dbReference type="InterPro" id="IPR036928">
    <property type="entry name" value="AS_sf"/>
</dbReference>
<reference evidence="2" key="2">
    <citation type="submission" date="2025-08" db="UniProtKB">
        <authorList>
            <consortium name="Ensembl"/>
        </authorList>
    </citation>
    <scope>IDENTIFICATION</scope>
</reference>
<dbReference type="eggNOG" id="KOG1211">
    <property type="taxonomic scope" value="Eukaryota"/>
</dbReference>
<dbReference type="PANTHER" id="PTHR11895:SF67">
    <property type="entry name" value="AMIDASE DOMAIN-CONTAINING PROTEIN"/>
    <property type="match status" value="1"/>
</dbReference>
<keyword evidence="3" id="KW-1185">Reference proteome</keyword>
<dbReference type="GeneTree" id="ENSGT00940000166284"/>
<organism evidence="2 3">
    <name type="scientific">Ciona savignyi</name>
    <name type="common">Pacific transparent sea squirt</name>
    <dbReference type="NCBI Taxonomy" id="51511"/>
    <lineage>
        <taxon>Eukaryota</taxon>
        <taxon>Metazoa</taxon>
        <taxon>Chordata</taxon>
        <taxon>Tunicata</taxon>
        <taxon>Ascidiacea</taxon>
        <taxon>Phlebobranchia</taxon>
        <taxon>Cionidae</taxon>
        <taxon>Ciona</taxon>
    </lineage>
</organism>
<accession>H2Z588</accession>
<reference evidence="2" key="3">
    <citation type="submission" date="2025-09" db="UniProtKB">
        <authorList>
            <consortium name="Ensembl"/>
        </authorList>
    </citation>
    <scope>IDENTIFICATION</scope>
</reference>
<evidence type="ECO:0000259" key="1">
    <source>
        <dbReference type="Pfam" id="PF01425"/>
    </source>
</evidence>
<dbReference type="Ensembl" id="ENSCSAVT00000012899.1">
    <property type="protein sequence ID" value="ENSCSAVP00000012750.1"/>
    <property type="gene ID" value="ENSCSAVG00000007488.1"/>
</dbReference>
<dbReference type="Proteomes" id="UP000007875">
    <property type="component" value="Unassembled WGS sequence"/>
</dbReference>
<dbReference type="SUPFAM" id="SSF75304">
    <property type="entry name" value="Amidase signature (AS) enzymes"/>
    <property type="match status" value="1"/>
</dbReference>
<evidence type="ECO:0000313" key="3">
    <source>
        <dbReference type="Proteomes" id="UP000007875"/>
    </source>
</evidence>
<feature type="domain" description="Amidase" evidence="1">
    <location>
        <begin position="156"/>
        <end position="309"/>
    </location>
</feature>
<dbReference type="InterPro" id="IPR023631">
    <property type="entry name" value="Amidase_dom"/>
</dbReference>
<dbReference type="InterPro" id="IPR000120">
    <property type="entry name" value="Amidase"/>
</dbReference>
<dbReference type="AlphaFoldDB" id="H2Z588"/>
<dbReference type="OMA" id="GACRTPY"/>
<name>H2Z588_CIOSA</name>
<dbReference type="STRING" id="51511.ENSCSAVP00000012750"/>
<reference evidence="3" key="1">
    <citation type="submission" date="2003-08" db="EMBL/GenBank/DDBJ databases">
        <authorList>
            <person name="Birren B."/>
            <person name="Nusbaum C."/>
            <person name="Abebe A."/>
            <person name="Abouelleil A."/>
            <person name="Adekoya E."/>
            <person name="Ait-zahra M."/>
            <person name="Allen N."/>
            <person name="Allen T."/>
            <person name="An P."/>
            <person name="Anderson M."/>
            <person name="Anderson S."/>
            <person name="Arachchi H."/>
            <person name="Armbruster J."/>
            <person name="Bachantsang P."/>
            <person name="Baldwin J."/>
            <person name="Barry A."/>
            <person name="Bayul T."/>
            <person name="Blitshsteyn B."/>
            <person name="Bloom T."/>
            <person name="Blye J."/>
            <person name="Boguslavskiy L."/>
            <person name="Borowsky M."/>
            <person name="Boukhgalter B."/>
            <person name="Brunache A."/>
            <person name="Butler J."/>
            <person name="Calixte N."/>
            <person name="Calvo S."/>
            <person name="Camarata J."/>
            <person name="Campo K."/>
            <person name="Chang J."/>
            <person name="Cheshatsang Y."/>
            <person name="Citroen M."/>
            <person name="Collymore A."/>
            <person name="Considine T."/>
            <person name="Cook A."/>
            <person name="Cooke P."/>
            <person name="Corum B."/>
            <person name="Cuomo C."/>
            <person name="David R."/>
            <person name="Dawoe T."/>
            <person name="Degray S."/>
            <person name="Dodge S."/>
            <person name="Dooley K."/>
            <person name="Dorje P."/>
            <person name="Dorjee K."/>
            <person name="Dorris L."/>
            <person name="Duffey N."/>
            <person name="Dupes A."/>
            <person name="Elkins T."/>
            <person name="Engels R."/>
            <person name="Erickson J."/>
            <person name="Farina A."/>
            <person name="Faro S."/>
            <person name="Ferreira P."/>
            <person name="Fischer H."/>
            <person name="Fitzgerald M."/>
            <person name="Foley K."/>
            <person name="Gage D."/>
            <person name="Galagan J."/>
            <person name="Gearin G."/>
            <person name="Gnerre S."/>
            <person name="Gnirke A."/>
            <person name="Goyette A."/>
            <person name="Graham J."/>
            <person name="Grandbois E."/>
            <person name="Gyaltsen K."/>
            <person name="Hafez N."/>
            <person name="Hagopian D."/>
            <person name="Hagos B."/>
            <person name="Hall J."/>
            <person name="Hatcher B."/>
            <person name="Heller A."/>
            <person name="Higgins H."/>
            <person name="Honan T."/>
            <person name="Horn A."/>
            <person name="Houde N."/>
            <person name="Hughes L."/>
            <person name="Hulme W."/>
            <person name="Husby E."/>
            <person name="Iliev I."/>
            <person name="Jaffe D."/>
            <person name="Jones C."/>
            <person name="Kamal M."/>
            <person name="Kamat A."/>
            <person name="Kamvysselis M."/>
            <person name="Karlsson E."/>
            <person name="Kells C."/>
            <person name="Kieu A."/>
            <person name="Kisner P."/>
            <person name="Kodira C."/>
            <person name="Kulbokas E."/>
            <person name="Labutti K."/>
            <person name="Lama D."/>
            <person name="Landers T."/>
            <person name="Leger J."/>
            <person name="Levine S."/>
            <person name="Lewis D."/>
            <person name="Lewis T."/>
            <person name="Lindblad-toh K."/>
            <person name="Liu X."/>
            <person name="Lokyitsang T."/>
            <person name="Lokyitsang Y."/>
            <person name="Lucien O."/>
            <person name="Lui A."/>
            <person name="Ma L.J."/>
            <person name="Mabbitt R."/>
            <person name="Macdonald J."/>
            <person name="Maclean C."/>
            <person name="Major J."/>
            <person name="Manning J."/>
            <person name="Marabella R."/>
            <person name="Maru K."/>
            <person name="Matthews C."/>
            <person name="Mauceli E."/>
            <person name="Mccarthy M."/>
            <person name="Mcdonough S."/>
            <person name="Mcghee T."/>
            <person name="Meldrim J."/>
            <person name="Meneus L."/>
            <person name="Mesirov J."/>
            <person name="Mihalev A."/>
            <person name="Mihova T."/>
            <person name="Mikkelsen T."/>
            <person name="Mlenga V."/>
            <person name="Moru K."/>
            <person name="Mozes J."/>
            <person name="Mulrain L."/>
            <person name="Munson G."/>
            <person name="Naylor J."/>
            <person name="Newes C."/>
            <person name="Nguyen C."/>
            <person name="Nguyen N."/>
            <person name="Nguyen T."/>
            <person name="Nicol R."/>
            <person name="Nielsen C."/>
            <person name="Nizzari M."/>
            <person name="Norbu C."/>
            <person name="Norbu N."/>
            <person name="O'donnell P."/>
            <person name="Okoawo O."/>
            <person name="O'leary S."/>
            <person name="Omotosho B."/>
            <person name="O'neill K."/>
            <person name="Osman S."/>
            <person name="Parker S."/>
            <person name="Perrin D."/>
            <person name="Phunkhang P."/>
            <person name="Piqani B."/>
            <person name="Purcell S."/>
            <person name="Rachupka T."/>
            <person name="Ramasamy U."/>
            <person name="Rameau R."/>
            <person name="Ray V."/>
            <person name="Raymond C."/>
            <person name="Retta R."/>
            <person name="Richardson S."/>
            <person name="Rise C."/>
            <person name="Rodriguez J."/>
            <person name="Rogers J."/>
            <person name="Rogov P."/>
            <person name="Rutman M."/>
            <person name="Schupbach R."/>
            <person name="Seaman C."/>
            <person name="Settipalli S."/>
            <person name="Sharpe T."/>
            <person name="Sheridan J."/>
            <person name="Sherpa N."/>
            <person name="Shi J."/>
            <person name="Smirnov S."/>
            <person name="Smith C."/>
            <person name="Sougnez C."/>
            <person name="Spencer B."/>
            <person name="Stalker J."/>
            <person name="Stange-thomann N."/>
            <person name="Stavropoulos S."/>
            <person name="Stetson K."/>
            <person name="Stone C."/>
            <person name="Stone S."/>
            <person name="Stubbs M."/>
            <person name="Talamas J."/>
            <person name="Tchuinga P."/>
            <person name="Tenzing P."/>
            <person name="Tesfaye S."/>
            <person name="Theodore J."/>
            <person name="Thoulutsang Y."/>
            <person name="Topham K."/>
            <person name="Towey S."/>
            <person name="Tsamla T."/>
            <person name="Tsomo N."/>
            <person name="Vallee D."/>
            <person name="Vassiliev H."/>
            <person name="Venkataraman V."/>
            <person name="Vinson J."/>
            <person name="Vo A."/>
            <person name="Wade C."/>
            <person name="Wang S."/>
            <person name="Wangchuk T."/>
            <person name="Wangdi T."/>
            <person name="Whittaker C."/>
            <person name="Wilkinson J."/>
            <person name="Wu Y."/>
            <person name="Wyman D."/>
            <person name="Yadav S."/>
            <person name="Yang S."/>
            <person name="Yang X."/>
            <person name="Yeager S."/>
            <person name="Yee E."/>
            <person name="Young G."/>
            <person name="Zainoun J."/>
            <person name="Zembeck L."/>
            <person name="Zimmer A."/>
            <person name="Zody M."/>
            <person name="Lander E."/>
        </authorList>
    </citation>
    <scope>NUCLEOTIDE SEQUENCE [LARGE SCALE GENOMIC DNA]</scope>
</reference>
<dbReference type="HOGENOM" id="CLU_864747_0_0_1"/>
<dbReference type="GO" id="GO:0003824">
    <property type="term" value="F:catalytic activity"/>
    <property type="evidence" value="ECO:0007669"/>
    <property type="project" value="InterPro"/>
</dbReference>
<protein>
    <recommendedName>
        <fullName evidence="1">Amidase domain-containing protein</fullName>
    </recommendedName>
</protein>
<proteinExistence type="predicted"/>
<dbReference type="InParanoid" id="H2Z588"/>
<dbReference type="Pfam" id="PF01425">
    <property type="entry name" value="Amidase"/>
    <property type="match status" value="1"/>
</dbReference>
<sequence length="309" mass="33695">MDVLVTLIVGAVLFWLLCLRRYGNGPRKYAEKKDGEFNSDYKMTKVIKVPITRGMLTTFLSKLISSFVGRLFLLDQMLDQGEFTMFRTIDMKINPTFYPNIELQEPCAKPNDINLTNDEIEEVLNGSEEKDGFTFNSVNDFVSKYRSGETTPSAVAENAIAAIENSKKLNAIVKYKLDSIRSQASASTERYKTSSTLSPLDGVFVVIKDEFAVKGMRYQNGTSYRNPGLLAKEDSVAVDKLRRLGCIVLAVANMHEFGFGTSGNNPNEGFGACRTPYDPNHYSGGSSSGCASAVAAGIATMGIGTDGGG</sequence>